<dbReference type="EMBL" id="JBHTKR010000003">
    <property type="protein sequence ID" value="MFD1194790.1"/>
    <property type="molecule type" value="Genomic_DNA"/>
</dbReference>
<protein>
    <submittedName>
        <fullName evidence="2">DUF6639 family protein</fullName>
    </submittedName>
</protein>
<keyword evidence="3" id="KW-1185">Reference proteome</keyword>
<dbReference type="Proteomes" id="UP001597151">
    <property type="component" value="Unassembled WGS sequence"/>
</dbReference>
<feature type="chain" id="PRO_5045064280" evidence="1">
    <location>
        <begin position="23"/>
        <end position="227"/>
    </location>
</feature>
<gene>
    <name evidence="2" type="ORF">ACFQ3C_08920</name>
</gene>
<comment type="caution">
    <text evidence="2">The sequence shown here is derived from an EMBL/GenBank/DDBJ whole genome shotgun (WGS) entry which is preliminary data.</text>
</comment>
<reference evidence="3" key="1">
    <citation type="journal article" date="2019" name="Int. J. Syst. Evol. Microbiol.">
        <title>The Global Catalogue of Microorganisms (GCM) 10K type strain sequencing project: providing services to taxonomists for standard genome sequencing and annotation.</title>
        <authorList>
            <consortium name="The Broad Institute Genomics Platform"/>
            <consortium name="The Broad Institute Genome Sequencing Center for Infectious Disease"/>
            <person name="Wu L."/>
            <person name="Ma J."/>
        </authorList>
    </citation>
    <scope>NUCLEOTIDE SEQUENCE [LARGE SCALE GENOMIC DNA]</scope>
    <source>
        <strain evidence="3">CCUG 55328</strain>
    </source>
</reference>
<evidence type="ECO:0000256" key="1">
    <source>
        <dbReference type="SAM" id="SignalP"/>
    </source>
</evidence>
<feature type="signal peptide" evidence="1">
    <location>
        <begin position="1"/>
        <end position="22"/>
    </location>
</feature>
<evidence type="ECO:0000313" key="3">
    <source>
        <dbReference type="Proteomes" id="UP001597151"/>
    </source>
</evidence>
<name>A0ABW3TC95_9RHOB</name>
<keyword evidence="1" id="KW-0732">Signal</keyword>
<evidence type="ECO:0000313" key="2">
    <source>
        <dbReference type="EMBL" id="MFD1194790.1"/>
    </source>
</evidence>
<organism evidence="2 3">
    <name type="scientific">Seohaeicola saemankumensis</name>
    <dbReference type="NCBI Taxonomy" id="481181"/>
    <lineage>
        <taxon>Bacteria</taxon>
        <taxon>Pseudomonadati</taxon>
        <taxon>Pseudomonadota</taxon>
        <taxon>Alphaproteobacteria</taxon>
        <taxon>Rhodobacterales</taxon>
        <taxon>Roseobacteraceae</taxon>
        <taxon>Seohaeicola</taxon>
    </lineage>
</organism>
<accession>A0ABW3TC95</accession>
<proteinExistence type="predicted"/>
<sequence>MIRKLTLSAAILLIASISPLWAQDHSCDKGNAIVTGADPDLARHLCDVVDRAEEQLAQCHLVRKRPLTIKVVDRFAEDRPGCVGIFDCANDRIEILKPDSMLMTLEDNRRFSRLPIMSLFDSVVAHEMTHALVFQNYGEIGSNWAQNEYMAYAMQLAFLSLEDRALFMQGFTTDRPGSLAGVNILVMLMAPDAFAAQVWLHFSEKDNGCDFMGKLLSGETRIGESAP</sequence>
<dbReference type="Pfam" id="PF20344">
    <property type="entry name" value="DUF6639"/>
    <property type="match status" value="1"/>
</dbReference>
<dbReference type="RefSeq" id="WP_380790724.1">
    <property type="nucleotide sequence ID" value="NZ_JBHTKR010000003.1"/>
</dbReference>
<dbReference type="InterPro" id="IPR046579">
    <property type="entry name" value="DUF6639"/>
</dbReference>